<comment type="caution">
    <text evidence="1">The sequence shown here is derived from an EMBL/GenBank/DDBJ whole genome shotgun (WGS) entry which is preliminary data.</text>
</comment>
<evidence type="ECO:0000313" key="1">
    <source>
        <dbReference type="EMBL" id="GAA0161786.1"/>
    </source>
</evidence>
<dbReference type="Proteomes" id="UP001454036">
    <property type="component" value="Unassembled WGS sequence"/>
</dbReference>
<dbReference type="AlphaFoldDB" id="A0AAV3QF13"/>
<evidence type="ECO:0000313" key="2">
    <source>
        <dbReference type="Proteomes" id="UP001454036"/>
    </source>
</evidence>
<gene>
    <name evidence="1" type="ORF">LIER_18022</name>
</gene>
<sequence length="107" mass="12011">MATLSGFITSPSGLVSHRNGLCIKPLQSLNYSNSAFFISQNKKIRFLSSQISHGGDKCESYAGKNHQNLNFGYDELNEDPYWVIQTGKAIWYNVYMISPLSILCNKV</sequence>
<dbReference type="EMBL" id="BAABME010004275">
    <property type="protein sequence ID" value="GAA0161786.1"/>
    <property type="molecule type" value="Genomic_DNA"/>
</dbReference>
<protein>
    <submittedName>
        <fullName evidence="1">Uncharacterized protein</fullName>
    </submittedName>
</protein>
<keyword evidence="2" id="KW-1185">Reference proteome</keyword>
<name>A0AAV3QF13_LITER</name>
<proteinExistence type="predicted"/>
<reference evidence="1 2" key="1">
    <citation type="submission" date="2024-01" db="EMBL/GenBank/DDBJ databases">
        <title>The complete chloroplast genome sequence of Lithospermum erythrorhizon: insights into the phylogenetic relationship among Boraginaceae species and the maternal lineages of purple gromwells.</title>
        <authorList>
            <person name="Okada T."/>
            <person name="Watanabe K."/>
        </authorList>
    </citation>
    <scope>NUCLEOTIDE SEQUENCE [LARGE SCALE GENOMIC DNA]</scope>
</reference>
<accession>A0AAV3QF13</accession>
<organism evidence="1 2">
    <name type="scientific">Lithospermum erythrorhizon</name>
    <name type="common">Purple gromwell</name>
    <name type="synonym">Lithospermum officinale var. erythrorhizon</name>
    <dbReference type="NCBI Taxonomy" id="34254"/>
    <lineage>
        <taxon>Eukaryota</taxon>
        <taxon>Viridiplantae</taxon>
        <taxon>Streptophyta</taxon>
        <taxon>Embryophyta</taxon>
        <taxon>Tracheophyta</taxon>
        <taxon>Spermatophyta</taxon>
        <taxon>Magnoliopsida</taxon>
        <taxon>eudicotyledons</taxon>
        <taxon>Gunneridae</taxon>
        <taxon>Pentapetalae</taxon>
        <taxon>asterids</taxon>
        <taxon>lamiids</taxon>
        <taxon>Boraginales</taxon>
        <taxon>Boraginaceae</taxon>
        <taxon>Boraginoideae</taxon>
        <taxon>Lithospermeae</taxon>
        <taxon>Lithospermum</taxon>
    </lineage>
</organism>